<proteinExistence type="predicted"/>
<evidence type="ECO:0000256" key="1">
    <source>
        <dbReference type="SAM" id="MobiDB-lite"/>
    </source>
</evidence>
<dbReference type="EMBL" id="MNQH01000025">
    <property type="protein sequence ID" value="OKY94684.1"/>
    <property type="molecule type" value="Genomic_DNA"/>
</dbReference>
<comment type="caution">
    <text evidence="2">The sequence shown here is derived from an EMBL/GenBank/DDBJ whole genome shotgun (WGS) entry which is preliminary data.</text>
</comment>
<evidence type="ECO:0000313" key="2">
    <source>
        <dbReference type="EMBL" id="OKY94684.1"/>
    </source>
</evidence>
<gene>
    <name evidence="2" type="ORF">BHV66_04885</name>
</gene>
<dbReference type="Proteomes" id="UP000187417">
    <property type="component" value="Unassembled WGS sequence"/>
</dbReference>
<sequence>MTKRIIGLILAIAAIAVIVIAAIRHNTYTSMIGPAATEMPAPEKTGQKKTAPETLRADSLTAAKPDTVRQTGGHAGPEQ</sequence>
<accession>A0A1Q6F702</accession>
<feature type="region of interest" description="Disordered" evidence="1">
    <location>
        <begin position="35"/>
        <end position="79"/>
    </location>
</feature>
<dbReference type="STRING" id="28117.BHV66_04885"/>
<reference evidence="2 3" key="1">
    <citation type="journal article" date="2016" name="Nat. Biotechnol.">
        <title>Measurement of bacterial replication rates in microbial communities.</title>
        <authorList>
            <person name="Brown C.T."/>
            <person name="Olm M.R."/>
            <person name="Thomas B.C."/>
            <person name="Banfield J.F."/>
        </authorList>
    </citation>
    <scope>NUCLEOTIDE SEQUENCE [LARGE SCALE GENOMIC DNA]</scope>
    <source>
        <strain evidence="2">CAG:67_53_122</strain>
    </source>
</reference>
<name>A0A1Q6F702_9BACT</name>
<protein>
    <submittedName>
        <fullName evidence="2">Uncharacterized protein</fullName>
    </submittedName>
</protein>
<organism evidence="2 3">
    <name type="scientific">Alistipes putredinis</name>
    <dbReference type="NCBI Taxonomy" id="28117"/>
    <lineage>
        <taxon>Bacteria</taxon>
        <taxon>Pseudomonadati</taxon>
        <taxon>Bacteroidota</taxon>
        <taxon>Bacteroidia</taxon>
        <taxon>Bacteroidales</taxon>
        <taxon>Rikenellaceae</taxon>
        <taxon>Alistipes</taxon>
    </lineage>
</organism>
<dbReference type="AlphaFoldDB" id="A0A1Q6F702"/>
<evidence type="ECO:0000313" key="3">
    <source>
        <dbReference type="Proteomes" id="UP000187417"/>
    </source>
</evidence>
<dbReference type="RefSeq" id="WP_278339211.1">
    <property type="nucleotide sequence ID" value="NZ_BAAFLA010000012.1"/>
</dbReference>